<dbReference type="InterPro" id="IPR006143">
    <property type="entry name" value="RND_pump_MFP"/>
</dbReference>
<keyword evidence="2" id="KW-0175">Coiled coil</keyword>
<feature type="domain" description="CusB-like beta-barrel" evidence="5">
    <location>
        <begin position="215"/>
        <end position="283"/>
    </location>
</feature>
<dbReference type="AlphaFoldDB" id="A0A5C6FIL4"/>
<proteinExistence type="inferred from homology"/>
<evidence type="ECO:0000313" key="7">
    <source>
        <dbReference type="Proteomes" id="UP000318288"/>
    </source>
</evidence>
<organism evidence="6 7">
    <name type="scientific">Rubripirellula tenax</name>
    <dbReference type="NCBI Taxonomy" id="2528015"/>
    <lineage>
        <taxon>Bacteria</taxon>
        <taxon>Pseudomonadati</taxon>
        <taxon>Planctomycetota</taxon>
        <taxon>Planctomycetia</taxon>
        <taxon>Pirellulales</taxon>
        <taxon>Pirellulaceae</taxon>
        <taxon>Rubripirellula</taxon>
    </lineage>
</organism>
<dbReference type="Gene3D" id="2.40.30.170">
    <property type="match status" value="1"/>
</dbReference>
<dbReference type="Gene3D" id="2.40.50.100">
    <property type="match status" value="1"/>
</dbReference>
<dbReference type="Pfam" id="PF25954">
    <property type="entry name" value="Beta-barrel_RND_2"/>
    <property type="match status" value="1"/>
</dbReference>
<feature type="coiled-coil region" evidence="2">
    <location>
        <begin position="105"/>
        <end position="156"/>
    </location>
</feature>
<evidence type="ECO:0000256" key="1">
    <source>
        <dbReference type="ARBA" id="ARBA00009477"/>
    </source>
</evidence>
<keyword evidence="4" id="KW-0732">Signal</keyword>
<comment type="similarity">
    <text evidence="1">Belongs to the membrane fusion protein (MFP) (TC 8.A.1) family.</text>
</comment>
<dbReference type="GO" id="GO:1990281">
    <property type="term" value="C:efflux pump complex"/>
    <property type="evidence" value="ECO:0007669"/>
    <property type="project" value="TreeGrafter"/>
</dbReference>
<dbReference type="SUPFAM" id="SSF111369">
    <property type="entry name" value="HlyD-like secretion proteins"/>
    <property type="match status" value="1"/>
</dbReference>
<reference evidence="6 7" key="1">
    <citation type="submission" date="2019-02" db="EMBL/GenBank/DDBJ databases">
        <title>Deep-cultivation of Planctomycetes and their phenomic and genomic characterization uncovers novel biology.</title>
        <authorList>
            <person name="Wiegand S."/>
            <person name="Jogler M."/>
            <person name="Boedeker C."/>
            <person name="Pinto D."/>
            <person name="Vollmers J."/>
            <person name="Rivas-Marin E."/>
            <person name="Kohn T."/>
            <person name="Peeters S.H."/>
            <person name="Heuer A."/>
            <person name="Rast P."/>
            <person name="Oberbeckmann S."/>
            <person name="Bunk B."/>
            <person name="Jeske O."/>
            <person name="Meyerdierks A."/>
            <person name="Storesund J.E."/>
            <person name="Kallscheuer N."/>
            <person name="Luecker S."/>
            <person name="Lage O.M."/>
            <person name="Pohl T."/>
            <person name="Merkel B.J."/>
            <person name="Hornburger P."/>
            <person name="Mueller R.-W."/>
            <person name="Bruemmer F."/>
            <person name="Labrenz M."/>
            <person name="Spormann A.M."/>
            <person name="Op Den Camp H."/>
            <person name="Overmann J."/>
            <person name="Amann R."/>
            <person name="Jetten M.S.M."/>
            <person name="Mascher T."/>
            <person name="Medema M.H."/>
            <person name="Devos D.P."/>
            <person name="Kaster A.-K."/>
            <person name="Ovreas L."/>
            <person name="Rohde M."/>
            <person name="Galperin M.Y."/>
            <person name="Jogler C."/>
        </authorList>
    </citation>
    <scope>NUCLEOTIDE SEQUENCE [LARGE SCALE GENOMIC DNA]</scope>
    <source>
        <strain evidence="6 7">Poly51</strain>
    </source>
</reference>
<comment type="caution">
    <text evidence="6">The sequence shown here is derived from an EMBL/GenBank/DDBJ whole genome shotgun (WGS) entry which is preliminary data.</text>
</comment>
<dbReference type="PANTHER" id="PTHR30469:SF15">
    <property type="entry name" value="HLYD FAMILY OF SECRETION PROTEINS"/>
    <property type="match status" value="1"/>
</dbReference>
<gene>
    <name evidence="6" type="ORF">Poly51_01900</name>
</gene>
<sequence length="312" mass="34148" precursor="true">MICPNHIRILLTASVVALASFAPSVAFAQMQSVLDRTPSRVVYEGLTEPRHTIMVAASEIGRLDSVSVKVGDQVVAGQVVATLDETLQQSAVRIATMQSLMTGERDAAMAEAELHQSRVENLRELAKNGMARPDELARAEMELRVSLARYATAEEQFQLRQLELQRYQIQLDRRKVRASMSGVISKILRKPGEYVSPSDPSVVQLLVVDKLIAVFNVPVEETPSVRVGSGARIFLRSSSTTIDATITSIAPDIEGESGTLQIRVELDNADGRLMAGDRCTLQFFMGGTSTAMRRPDSTLRMTNHANPQGAQR</sequence>
<accession>A0A5C6FIL4</accession>
<dbReference type="InterPro" id="IPR058792">
    <property type="entry name" value="Beta-barrel_RND_2"/>
</dbReference>
<dbReference type="RefSeq" id="WP_146453476.1">
    <property type="nucleotide sequence ID" value="NZ_SJPW01000001.1"/>
</dbReference>
<dbReference type="Gene3D" id="1.10.287.470">
    <property type="entry name" value="Helix hairpin bin"/>
    <property type="match status" value="1"/>
</dbReference>
<feature type="region of interest" description="Disordered" evidence="3">
    <location>
        <begin position="292"/>
        <end position="312"/>
    </location>
</feature>
<dbReference type="EMBL" id="SJPW01000001">
    <property type="protein sequence ID" value="TWU59917.1"/>
    <property type="molecule type" value="Genomic_DNA"/>
</dbReference>
<feature type="compositionally biased region" description="Polar residues" evidence="3">
    <location>
        <begin position="299"/>
        <end position="312"/>
    </location>
</feature>
<dbReference type="Proteomes" id="UP000318288">
    <property type="component" value="Unassembled WGS sequence"/>
</dbReference>
<name>A0A5C6FIL4_9BACT</name>
<feature type="signal peptide" evidence="4">
    <location>
        <begin position="1"/>
        <end position="28"/>
    </location>
</feature>
<evidence type="ECO:0000256" key="4">
    <source>
        <dbReference type="SAM" id="SignalP"/>
    </source>
</evidence>
<evidence type="ECO:0000256" key="3">
    <source>
        <dbReference type="SAM" id="MobiDB-lite"/>
    </source>
</evidence>
<keyword evidence="7" id="KW-1185">Reference proteome</keyword>
<protein>
    <submittedName>
        <fullName evidence="6">Macrolide transporter subunit MacA</fullName>
    </submittedName>
</protein>
<evidence type="ECO:0000259" key="5">
    <source>
        <dbReference type="Pfam" id="PF25954"/>
    </source>
</evidence>
<dbReference type="PANTHER" id="PTHR30469">
    <property type="entry name" value="MULTIDRUG RESISTANCE PROTEIN MDTA"/>
    <property type="match status" value="1"/>
</dbReference>
<dbReference type="OrthoDB" id="9806939at2"/>
<evidence type="ECO:0000313" key="6">
    <source>
        <dbReference type="EMBL" id="TWU59917.1"/>
    </source>
</evidence>
<feature type="chain" id="PRO_5023004079" evidence="4">
    <location>
        <begin position="29"/>
        <end position="312"/>
    </location>
</feature>
<evidence type="ECO:0000256" key="2">
    <source>
        <dbReference type="SAM" id="Coils"/>
    </source>
</evidence>
<dbReference type="GO" id="GO:0015562">
    <property type="term" value="F:efflux transmembrane transporter activity"/>
    <property type="evidence" value="ECO:0007669"/>
    <property type="project" value="TreeGrafter"/>
</dbReference>
<dbReference type="NCBIfam" id="TIGR01730">
    <property type="entry name" value="RND_mfp"/>
    <property type="match status" value="1"/>
</dbReference>